<evidence type="ECO:0000259" key="2">
    <source>
        <dbReference type="Pfam" id="PF02517"/>
    </source>
</evidence>
<keyword evidence="3" id="KW-0378">Hydrolase</keyword>
<evidence type="ECO:0000313" key="4">
    <source>
        <dbReference type="Proteomes" id="UP000049685"/>
    </source>
</evidence>
<reference evidence="4" key="1">
    <citation type="submission" date="2015-01" db="EMBL/GenBank/DDBJ databases">
        <authorList>
            <person name="Aslett A.Martin."/>
            <person name="De Silva Nishadi"/>
        </authorList>
    </citation>
    <scope>NUCLEOTIDE SEQUENCE [LARGE SCALE GENOMIC DNA]</scope>
    <source>
        <strain evidence="4">UMC4404</strain>
    </source>
</reference>
<keyword evidence="1" id="KW-0812">Transmembrane</keyword>
<feature type="transmembrane region" description="Helical" evidence="1">
    <location>
        <begin position="20"/>
        <end position="43"/>
    </location>
</feature>
<gene>
    <name evidence="3" type="ORF">UMC4404_06701</name>
</gene>
<feature type="transmembrane region" description="Helical" evidence="1">
    <location>
        <begin position="161"/>
        <end position="180"/>
    </location>
</feature>
<dbReference type="PANTHER" id="PTHR39430">
    <property type="entry name" value="MEMBRANE-ASSOCIATED PROTEASE-RELATED"/>
    <property type="match status" value="1"/>
</dbReference>
<dbReference type="GO" id="GO:0006508">
    <property type="term" value="P:proteolysis"/>
    <property type="evidence" value="ECO:0007669"/>
    <property type="project" value="UniProtKB-KW"/>
</dbReference>
<accession>A0A9P1P8P4</accession>
<keyword evidence="1" id="KW-0472">Membrane</keyword>
<dbReference type="GO" id="GO:0004175">
    <property type="term" value="F:endopeptidase activity"/>
    <property type="evidence" value="ECO:0007669"/>
    <property type="project" value="UniProtKB-ARBA"/>
</dbReference>
<feature type="transmembrane region" description="Helical" evidence="1">
    <location>
        <begin position="93"/>
        <end position="115"/>
    </location>
</feature>
<dbReference type="Pfam" id="PF02517">
    <property type="entry name" value="Rce1-like"/>
    <property type="match status" value="1"/>
</dbReference>
<evidence type="ECO:0000256" key="1">
    <source>
        <dbReference type="SAM" id="Phobius"/>
    </source>
</evidence>
<keyword evidence="3" id="KW-0645">Protease</keyword>
<dbReference type="Proteomes" id="UP000049685">
    <property type="component" value="Unassembled WGS sequence"/>
</dbReference>
<name>A0A9P1P8P4_PARSO</name>
<sequence>MYQEQKEHIQMKSKWKMILIPLIISAIVIAVIPGIFDLIFGLFLPSSEEINTTPASAVSMIVTVILSGLLMCRVSKMSFEDLGWHKNGAIDEIVKGALGGFLSISVIAIVALLLGGIKLEYVFSSSATFGIFSAFVFYMFQGTWEELVMRSYLMPNFAKVIGDRWAIIITSLIFAALHGANPNAQFLPIFNLFLFGLAFAIIYYKAGSLWICGVGHGFWNFTMGHLYGAEVSGTIVKDSIFKSIPQAGKEFISGGYFGYEGSIITTVVGIILIIAFWKLIKDKK</sequence>
<dbReference type="RefSeq" id="WP_057557584.1">
    <property type="nucleotide sequence ID" value="NZ_CDNY01000003.1"/>
</dbReference>
<organism evidence="3 4">
    <name type="scientific">Paraclostridium sordellii</name>
    <name type="common">Clostridium sordellii</name>
    <dbReference type="NCBI Taxonomy" id="1505"/>
    <lineage>
        <taxon>Bacteria</taxon>
        <taxon>Bacillati</taxon>
        <taxon>Bacillota</taxon>
        <taxon>Clostridia</taxon>
        <taxon>Peptostreptococcales</taxon>
        <taxon>Peptostreptococcaceae</taxon>
        <taxon>Paraclostridium</taxon>
    </lineage>
</organism>
<comment type="caution">
    <text evidence="3">The sequence shown here is derived from an EMBL/GenBank/DDBJ whole genome shotgun (WGS) entry which is preliminary data.</text>
</comment>
<feature type="transmembrane region" description="Helical" evidence="1">
    <location>
        <begin position="55"/>
        <end position="72"/>
    </location>
</feature>
<dbReference type="PANTHER" id="PTHR39430:SF1">
    <property type="entry name" value="PROTEASE"/>
    <property type="match status" value="1"/>
</dbReference>
<proteinExistence type="predicted"/>
<feature type="transmembrane region" description="Helical" evidence="1">
    <location>
        <begin position="256"/>
        <end position="280"/>
    </location>
</feature>
<feature type="domain" description="CAAX prenyl protease 2/Lysostaphin resistance protein A-like" evidence="2">
    <location>
        <begin position="131"/>
        <end position="221"/>
    </location>
</feature>
<protein>
    <submittedName>
        <fullName evidence="3">CAAX amino terminal protease family protein</fullName>
    </submittedName>
</protein>
<feature type="transmembrane region" description="Helical" evidence="1">
    <location>
        <begin position="186"/>
        <end position="206"/>
    </location>
</feature>
<dbReference type="EMBL" id="CDNY01000003">
    <property type="protein sequence ID" value="CEO32690.1"/>
    <property type="molecule type" value="Genomic_DNA"/>
</dbReference>
<dbReference type="AlphaFoldDB" id="A0A9P1P8P4"/>
<dbReference type="GO" id="GO:0080120">
    <property type="term" value="P:CAAX-box protein maturation"/>
    <property type="evidence" value="ECO:0007669"/>
    <property type="project" value="UniProtKB-ARBA"/>
</dbReference>
<feature type="transmembrane region" description="Helical" evidence="1">
    <location>
        <begin position="121"/>
        <end position="140"/>
    </location>
</feature>
<keyword evidence="1" id="KW-1133">Transmembrane helix</keyword>
<dbReference type="InterPro" id="IPR003675">
    <property type="entry name" value="Rce1/LyrA-like_dom"/>
</dbReference>
<evidence type="ECO:0000313" key="3">
    <source>
        <dbReference type="EMBL" id="CEO32690.1"/>
    </source>
</evidence>